<proteinExistence type="predicted"/>
<organism evidence="1 2">
    <name type="scientific">Ceratocystis fimbriata CBS 114723</name>
    <dbReference type="NCBI Taxonomy" id="1035309"/>
    <lineage>
        <taxon>Eukaryota</taxon>
        <taxon>Fungi</taxon>
        <taxon>Dikarya</taxon>
        <taxon>Ascomycota</taxon>
        <taxon>Pezizomycotina</taxon>
        <taxon>Sordariomycetes</taxon>
        <taxon>Hypocreomycetidae</taxon>
        <taxon>Microascales</taxon>
        <taxon>Ceratocystidaceae</taxon>
        <taxon>Ceratocystis</taxon>
    </lineage>
</organism>
<reference evidence="1 2" key="2">
    <citation type="journal article" date="2013" name="IMA Fungus">
        <title>IMA Genome-F 1: Ceratocystis fimbriata: Draft nuclear genome sequence for the plant pathogen, Ceratocystis fimbriata.</title>
        <authorList>
            <person name="Wilken P.M."/>
            <person name="Steenkamp E.T."/>
            <person name="Wingfield M.J."/>
            <person name="de Beer Z.W."/>
            <person name="Wingfield B.D."/>
        </authorList>
    </citation>
    <scope>NUCLEOTIDE SEQUENCE [LARGE SCALE GENOMIC DNA]</scope>
    <source>
        <strain evidence="1 2">CBS 114723</strain>
    </source>
</reference>
<dbReference type="EMBL" id="APWK03000063">
    <property type="protein sequence ID" value="PHH52566.1"/>
    <property type="molecule type" value="Genomic_DNA"/>
</dbReference>
<evidence type="ECO:0000313" key="1">
    <source>
        <dbReference type="EMBL" id="PHH52566.1"/>
    </source>
</evidence>
<dbReference type="Proteomes" id="UP000222788">
    <property type="component" value="Unassembled WGS sequence"/>
</dbReference>
<comment type="caution">
    <text evidence="1">The sequence shown here is derived from an EMBL/GenBank/DDBJ whole genome shotgun (WGS) entry which is preliminary data.</text>
</comment>
<accession>A0A2C5X368</accession>
<protein>
    <submittedName>
        <fullName evidence="1">Uncharacterized protein</fullName>
    </submittedName>
</protein>
<dbReference type="AlphaFoldDB" id="A0A2C5X368"/>
<sequence length="67" mass="7362">MSQYAFWLTSHCHATSAGSPNRINKIKGILAGFTTIHSSAQHALLNPSFATWLEPRKAGNINLGRNR</sequence>
<evidence type="ECO:0000313" key="2">
    <source>
        <dbReference type="Proteomes" id="UP000222788"/>
    </source>
</evidence>
<keyword evidence="2" id="KW-1185">Reference proteome</keyword>
<name>A0A2C5X368_9PEZI</name>
<reference evidence="1 2" key="1">
    <citation type="journal article" date="2013" name="Fungal Biol.">
        <title>Analysis of microsatellite markers in the genome of the plant pathogen Ceratocystis fimbriata.</title>
        <authorList>
            <person name="Simpson M.C."/>
            <person name="Wilken P.M."/>
            <person name="Coetzee M.P."/>
            <person name="Wingfield M.J."/>
            <person name="Wingfield B.D."/>
        </authorList>
    </citation>
    <scope>NUCLEOTIDE SEQUENCE [LARGE SCALE GENOMIC DNA]</scope>
    <source>
        <strain evidence="1 2">CBS 114723</strain>
    </source>
</reference>
<gene>
    <name evidence="1" type="ORF">CFIMG_005144RAa</name>
</gene>